<dbReference type="Gene3D" id="1.10.10.10">
    <property type="entry name" value="Winged helix-like DNA-binding domain superfamily/Winged helix DNA-binding domain"/>
    <property type="match status" value="1"/>
</dbReference>
<dbReference type="GO" id="GO:0006511">
    <property type="term" value="P:ubiquitin-dependent protein catabolic process"/>
    <property type="evidence" value="ECO:0007669"/>
    <property type="project" value="InterPro"/>
</dbReference>
<sequence>MPPPSTTPALPRNGSASTAHSKHIKPSTDLFSSKRRPSESQPTGHDLKRPKTTPPPGQSATHKMSKVQGKRPVNADLIDLTKPRGASAFQPSQGAKKLVIKNLRTVSRTHELEQYYAKVWEDLDAALQSVFARQQPRKPLDTLYKGVESLCQHLRKKNIDNKTHNENKLYEFLRQRCENYLNVEVVKSIHGGAGANPVEVLKSVLKYWVIWCQQLASIRSIFSYLDRTFLLNSKDHPMINDMGIQLYRRMLFVSSKLGSTALTGIIDLVDRDRRGNPSFEASLLRESISMLHVLNIYGKSFEPRFLESSRNYFEEFAEIQSALSLKSYITACKRLLAAEDHRCIAYNFDSLTKRQLMDSAHSTLIEGYSEKLLDTGSVSKLLDENAVDSMQALYELLRLSSIQKKLRTPWEEYIRTAGAVIVNDTERGDEMVVRLLEFRRALDIMVRDAFNQNDDFTYGLREAFGHFINDRKILSSWKTGTSKVGEMIAKYIDMLLRGGLKTIPQSLLSDNKDRMVAEQSGLASTGDEDAELDRQLDQALELFRFIEGKDVFEAFYKQDLARRLLMNRSASADAERSMLTKLKSECGSSFTHNLEQMFKDKELARDEMTAYKSYQENTGNDKAPVDLNVDILSAAAWPTYGEVSLNLPANVAAQIEQFEKFYHSKHTGRRLTWKHNLAHCVVKAKFNKGSKELLVSAFQAVVLDLFNQIEGKGEEFLTFDQIAKASGLGDGDLRRTLQSLACGKSRVLSKLPKGKDVQTTDTFKVNKAFTDTRYRVKINQIQLKETKEENEATHQKVAVDRQFETQAAIVRIMKSRKTMTHANLVAEVINQTKSRGAVDTTEIKKNIEKLIEKDYLERDGNSYEYLA</sequence>
<dbReference type="Pfam" id="PF10557">
    <property type="entry name" value="Cullin_Nedd8"/>
    <property type="match status" value="1"/>
</dbReference>
<dbReference type="KEGG" id="pfy:PFICI_11792"/>
<evidence type="ECO:0000256" key="4">
    <source>
        <dbReference type="PROSITE-ProRule" id="PRU00330"/>
    </source>
</evidence>
<keyword evidence="2" id="KW-1017">Isopeptide bond</keyword>
<dbReference type="Proteomes" id="UP000030651">
    <property type="component" value="Unassembled WGS sequence"/>
</dbReference>
<feature type="domain" description="Cullin family profile" evidence="7">
    <location>
        <begin position="483"/>
        <end position="741"/>
    </location>
</feature>
<organism evidence="8 9">
    <name type="scientific">Pestalotiopsis fici (strain W106-1 / CGMCC3.15140)</name>
    <dbReference type="NCBI Taxonomy" id="1229662"/>
    <lineage>
        <taxon>Eukaryota</taxon>
        <taxon>Fungi</taxon>
        <taxon>Dikarya</taxon>
        <taxon>Ascomycota</taxon>
        <taxon>Pezizomycotina</taxon>
        <taxon>Sordariomycetes</taxon>
        <taxon>Xylariomycetidae</taxon>
        <taxon>Amphisphaeriales</taxon>
        <taxon>Sporocadaceae</taxon>
        <taxon>Pestalotiopsis</taxon>
    </lineage>
</organism>
<dbReference type="STRING" id="1229662.W3WRB1"/>
<dbReference type="InterPro" id="IPR036390">
    <property type="entry name" value="WH_DNA-bd_sf"/>
</dbReference>
<evidence type="ECO:0000313" key="8">
    <source>
        <dbReference type="EMBL" id="ETS76405.1"/>
    </source>
</evidence>
<dbReference type="GO" id="GO:0031625">
    <property type="term" value="F:ubiquitin protein ligase binding"/>
    <property type="evidence" value="ECO:0007669"/>
    <property type="project" value="InterPro"/>
</dbReference>
<feature type="region of interest" description="Disordered" evidence="6">
    <location>
        <begin position="1"/>
        <end position="73"/>
    </location>
</feature>
<dbReference type="EMBL" id="KI912117">
    <property type="protein sequence ID" value="ETS76405.1"/>
    <property type="molecule type" value="Genomic_DNA"/>
</dbReference>
<dbReference type="InterPro" id="IPR036388">
    <property type="entry name" value="WH-like_DNA-bd_sf"/>
</dbReference>
<dbReference type="RefSeq" id="XP_007838564.1">
    <property type="nucleotide sequence ID" value="XM_007840373.1"/>
</dbReference>
<dbReference type="Pfam" id="PF26557">
    <property type="entry name" value="Cullin_AB"/>
    <property type="match status" value="1"/>
</dbReference>
<dbReference type="InParanoid" id="W3WRB1"/>
<name>W3WRB1_PESFW</name>
<dbReference type="FunFam" id="1.20.1310.10:FF:000031">
    <property type="entry name" value="Ubiquitin ligase subunit CulD"/>
    <property type="match status" value="1"/>
</dbReference>
<dbReference type="AlphaFoldDB" id="W3WRB1"/>
<dbReference type="InterPro" id="IPR045093">
    <property type="entry name" value="Cullin"/>
</dbReference>
<dbReference type="SMART" id="SM00884">
    <property type="entry name" value="Cullin_Nedd8"/>
    <property type="match status" value="1"/>
</dbReference>
<dbReference type="FunFam" id="1.10.10.10:FF:000014">
    <property type="entry name" value="Cullin 1"/>
    <property type="match status" value="1"/>
</dbReference>
<dbReference type="InterPro" id="IPR016159">
    <property type="entry name" value="Cullin_repeat-like_dom_sf"/>
</dbReference>
<evidence type="ECO:0000256" key="2">
    <source>
        <dbReference type="ARBA" id="ARBA00022499"/>
    </source>
</evidence>
<dbReference type="InterPro" id="IPR001373">
    <property type="entry name" value="Cullin_N"/>
</dbReference>
<dbReference type="InterPro" id="IPR016158">
    <property type="entry name" value="Cullin_homology"/>
</dbReference>
<dbReference type="Pfam" id="PF00888">
    <property type="entry name" value="Cullin"/>
    <property type="match status" value="1"/>
</dbReference>
<dbReference type="GeneID" id="19276805"/>
<keyword evidence="3" id="KW-0832">Ubl conjugation</keyword>
<dbReference type="OMA" id="NYQEQTW"/>
<dbReference type="SUPFAM" id="SSF75632">
    <property type="entry name" value="Cullin homology domain"/>
    <property type="match status" value="1"/>
</dbReference>
<reference evidence="9" key="1">
    <citation type="journal article" date="2015" name="BMC Genomics">
        <title>Genomic and transcriptomic analysis of the endophytic fungus Pestalotiopsis fici reveals its lifestyle and high potential for synthesis of natural products.</title>
        <authorList>
            <person name="Wang X."/>
            <person name="Zhang X."/>
            <person name="Liu L."/>
            <person name="Xiang M."/>
            <person name="Wang W."/>
            <person name="Sun X."/>
            <person name="Che Y."/>
            <person name="Guo L."/>
            <person name="Liu G."/>
            <person name="Guo L."/>
            <person name="Wang C."/>
            <person name="Yin W.B."/>
            <person name="Stadler M."/>
            <person name="Zhang X."/>
            <person name="Liu X."/>
        </authorList>
    </citation>
    <scope>NUCLEOTIDE SEQUENCE [LARGE SCALE GENOMIC DNA]</scope>
    <source>
        <strain evidence="9">W106-1 / CGMCC3.15140</strain>
    </source>
</reference>
<dbReference type="OrthoDB" id="27073at2759"/>
<evidence type="ECO:0000313" key="9">
    <source>
        <dbReference type="Proteomes" id="UP000030651"/>
    </source>
</evidence>
<evidence type="ECO:0000256" key="6">
    <source>
        <dbReference type="SAM" id="MobiDB-lite"/>
    </source>
</evidence>
<dbReference type="Gene3D" id="3.30.230.130">
    <property type="entry name" value="Cullin, Chain C, Domain 2"/>
    <property type="match status" value="1"/>
</dbReference>
<dbReference type="SMART" id="SM00182">
    <property type="entry name" value="CULLIN"/>
    <property type="match status" value="1"/>
</dbReference>
<dbReference type="Gene3D" id="1.20.1310.10">
    <property type="entry name" value="Cullin Repeats"/>
    <property type="match status" value="4"/>
</dbReference>
<proteinExistence type="inferred from homology"/>
<dbReference type="PROSITE" id="PS50069">
    <property type="entry name" value="CULLIN_2"/>
    <property type="match status" value="1"/>
</dbReference>
<comment type="similarity">
    <text evidence="1 4 5">Belongs to the cullin family.</text>
</comment>
<evidence type="ECO:0000256" key="1">
    <source>
        <dbReference type="ARBA" id="ARBA00006019"/>
    </source>
</evidence>
<dbReference type="InterPro" id="IPR019559">
    <property type="entry name" value="Cullin_neddylation_domain"/>
</dbReference>
<evidence type="ECO:0000256" key="3">
    <source>
        <dbReference type="ARBA" id="ARBA00022843"/>
    </source>
</evidence>
<accession>W3WRB1</accession>
<dbReference type="HOGENOM" id="CLU_004747_7_0_1"/>
<evidence type="ECO:0000259" key="7">
    <source>
        <dbReference type="PROSITE" id="PS50069"/>
    </source>
</evidence>
<evidence type="ECO:0000256" key="5">
    <source>
        <dbReference type="RuleBase" id="RU003829"/>
    </source>
</evidence>
<dbReference type="SUPFAM" id="SSF46785">
    <property type="entry name" value="Winged helix' DNA-binding domain"/>
    <property type="match status" value="1"/>
</dbReference>
<dbReference type="SUPFAM" id="SSF74788">
    <property type="entry name" value="Cullin repeat-like"/>
    <property type="match status" value="1"/>
</dbReference>
<gene>
    <name evidence="8" type="ORF">PFICI_11792</name>
</gene>
<dbReference type="PANTHER" id="PTHR11932">
    <property type="entry name" value="CULLIN"/>
    <property type="match status" value="1"/>
</dbReference>
<dbReference type="InterPro" id="IPR036317">
    <property type="entry name" value="Cullin_homology_sf"/>
</dbReference>
<keyword evidence="9" id="KW-1185">Reference proteome</keyword>
<dbReference type="eggNOG" id="KOG2167">
    <property type="taxonomic scope" value="Eukaryota"/>
</dbReference>
<protein>
    <recommendedName>
        <fullName evidence="7">Cullin family profile domain-containing protein</fullName>
    </recommendedName>
</protein>
<dbReference type="InterPro" id="IPR059120">
    <property type="entry name" value="Cullin-like_AB"/>
</dbReference>